<protein>
    <submittedName>
        <fullName evidence="1">Uncharacterized protein</fullName>
    </submittedName>
</protein>
<proteinExistence type="predicted"/>
<dbReference type="EMBL" id="CP025298">
    <property type="protein sequence ID" value="AUI09085.1"/>
    <property type="molecule type" value="Genomic_DNA"/>
</dbReference>
<organism evidence="1 2">
    <name type="scientific">Stenotrophomonas maltophilia</name>
    <name type="common">Pseudomonas maltophilia</name>
    <name type="synonym">Xanthomonas maltophilia</name>
    <dbReference type="NCBI Taxonomy" id="40324"/>
    <lineage>
        <taxon>Bacteria</taxon>
        <taxon>Pseudomonadati</taxon>
        <taxon>Pseudomonadota</taxon>
        <taxon>Gammaproteobacteria</taxon>
        <taxon>Lysobacterales</taxon>
        <taxon>Lysobacteraceae</taxon>
        <taxon>Stenotrophomonas</taxon>
        <taxon>Stenotrophomonas maltophilia group</taxon>
    </lineage>
</organism>
<reference evidence="1 2" key="1">
    <citation type="submission" date="2017-12" db="EMBL/GenBank/DDBJ databases">
        <title>Complete Genome Sequence of Stenotrophomonas maltophilia CSM2.</title>
        <authorList>
            <person name="Castro-Jaimes S."/>
            <person name="Lopez-Leal G."/>
            <person name="Barberena Jonas C."/>
            <person name="Bustos P."/>
            <person name="Perez-Oseguera A."/>
            <person name="Cevallos M.A."/>
        </authorList>
    </citation>
    <scope>NUCLEOTIDE SEQUENCE [LARGE SCALE GENOMIC DNA]</scope>
    <source>
        <strain evidence="1 2">CSM2</strain>
    </source>
</reference>
<dbReference type="Proteomes" id="UP000234414">
    <property type="component" value="Chromosome"/>
</dbReference>
<evidence type="ECO:0000313" key="1">
    <source>
        <dbReference type="EMBL" id="AUI09085.1"/>
    </source>
</evidence>
<evidence type="ECO:0000313" key="2">
    <source>
        <dbReference type="Proteomes" id="UP000234414"/>
    </source>
</evidence>
<sequence length="147" mass="15756">MGIVFAVAAMSASAAPHSTFTPSAGFSITDGTLYRGNAAIASHFSISRTEIGYLFVYVPQFGLITLSTSTFPGAQAHGRIENQTLRFNADGEAFVLTSQSPLLTSGESVAWVSVDRTFALRGKRAVVAYGDNPGMPYDWPMREVARK</sequence>
<name>A0AAD0BXJ6_STEMA</name>
<accession>A0AAD0BXJ6</accession>
<gene>
    <name evidence="1" type="ORF">SmaCSM2_18615</name>
</gene>
<dbReference type="AlphaFoldDB" id="A0AAD0BXJ6"/>